<name>A0ABP4MT64_9ACTN</name>
<keyword evidence="2" id="KW-0812">Transmembrane</keyword>
<accession>A0ABP4MT64</accession>
<evidence type="ECO:0000313" key="3">
    <source>
        <dbReference type="EMBL" id="GAA1549593.1"/>
    </source>
</evidence>
<keyword evidence="2" id="KW-1133">Transmembrane helix</keyword>
<protein>
    <recommendedName>
        <fullName evidence="5">Lipoprotein LpqN</fullName>
    </recommendedName>
</protein>
<gene>
    <name evidence="3" type="ORF">GCM10009804_02620</name>
</gene>
<sequence length="244" mass="26364">MARRGAFGTLMGSGLVVITVLGGVGGYALGLLTTDAPSAAYAGVAAPLGTEPSTTPDPSATPSESQPPRKVTYDKSPALQPDELNYKTRTFLVRDIFKSRMSLRVPSDWSFTQPDPPKTGRFTDPTGKRWIRVESGFTISRPPEESLKARIAQLSMLPPSQMVQLLSQSVHDKYATLMYTYVPDENQSPEGVVRYVVVRWVADSSGNCAVEMSSTGLPQDKDALVDVLDHATDSVDRQDSPLGS</sequence>
<comment type="caution">
    <text evidence="3">The sequence shown here is derived from an EMBL/GenBank/DDBJ whole genome shotgun (WGS) entry which is preliminary data.</text>
</comment>
<keyword evidence="2" id="KW-0472">Membrane</keyword>
<proteinExistence type="predicted"/>
<dbReference type="Proteomes" id="UP001501705">
    <property type="component" value="Unassembled WGS sequence"/>
</dbReference>
<feature type="compositionally biased region" description="Low complexity" evidence="1">
    <location>
        <begin position="47"/>
        <end position="64"/>
    </location>
</feature>
<feature type="region of interest" description="Disordered" evidence="1">
    <location>
        <begin position="47"/>
        <end position="79"/>
    </location>
</feature>
<evidence type="ECO:0000313" key="4">
    <source>
        <dbReference type="Proteomes" id="UP001501705"/>
    </source>
</evidence>
<evidence type="ECO:0000256" key="1">
    <source>
        <dbReference type="SAM" id="MobiDB-lite"/>
    </source>
</evidence>
<evidence type="ECO:0008006" key="5">
    <source>
        <dbReference type="Google" id="ProtNLM"/>
    </source>
</evidence>
<dbReference type="EMBL" id="BAAAPH010000001">
    <property type="protein sequence ID" value="GAA1549593.1"/>
    <property type="molecule type" value="Genomic_DNA"/>
</dbReference>
<reference evidence="4" key="1">
    <citation type="journal article" date="2019" name="Int. J. Syst. Evol. Microbiol.">
        <title>The Global Catalogue of Microorganisms (GCM) 10K type strain sequencing project: providing services to taxonomists for standard genome sequencing and annotation.</title>
        <authorList>
            <consortium name="The Broad Institute Genomics Platform"/>
            <consortium name="The Broad Institute Genome Sequencing Center for Infectious Disease"/>
            <person name="Wu L."/>
            <person name="Ma J."/>
        </authorList>
    </citation>
    <scope>NUCLEOTIDE SEQUENCE [LARGE SCALE GENOMIC DNA]</scope>
    <source>
        <strain evidence="4">JCM 15572</strain>
    </source>
</reference>
<evidence type="ECO:0000256" key="2">
    <source>
        <dbReference type="SAM" id="Phobius"/>
    </source>
</evidence>
<feature type="transmembrane region" description="Helical" evidence="2">
    <location>
        <begin position="7"/>
        <end position="29"/>
    </location>
</feature>
<dbReference type="RefSeq" id="WP_344231417.1">
    <property type="nucleotide sequence ID" value="NZ_BAAAPH010000001.1"/>
</dbReference>
<keyword evidence="4" id="KW-1185">Reference proteome</keyword>
<organism evidence="3 4">
    <name type="scientific">Kribbella hippodromi</name>
    <dbReference type="NCBI Taxonomy" id="434347"/>
    <lineage>
        <taxon>Bacteria</taxon>
        <taxon>Bacillati</taxon>
        <taxon>Actinomycetota</taxon>
        <taxon>Actinomycetes</taxon>
        <taxon>Propionibacteriales</taxon>
        <taxon>Kribbellaceae</taxon>
        <taxon>Kribbella</taxon>
    </lineage>
</organism>